<evidence type="ECO:0000256" key="1">
    <source>
        <dbReference type="SAM" id="MobiDB-lite"/>
    </source>
</evidence>
<organism evidence="2 3">
    <name type="scientific">Salix purpurea</name>
    <name type="common">Purple osier willow</name>
    <dbReference type="NCBI Taxonomy" id="77065"/>
    <lineage>
        <taxon>Eukaryota</taxon>
        <taxon>Viridiplantae</taxon>
        <taxon>Streptophyta</taxon>
        <taxon>Embryophyta</taxon>
        <taxon>Tracheophyta</taxon>
        <taxon>Spermatophyta</taxon>
        <taxon>Magnoliopsida</taxon>
        <taxon>eudicotyledons</taxon>
        <taxon>Gunneridae</taxon>
        <taxon>Pentapetalae</taxon>
        <taxon>rosids</taxon>
        <taxon>fabids</taxon>
        <taxon>Malpighiales</taxon>
        <taxon>Salicaceae</taxon>
        <taxon>Saliceae</taxon>
        <taxon>Salix</taxon>
    </lineage>
</organism>
<sequence>MNSKPCKTITDQDKKRKRQRHSLLNNNRSSIPFLPRNLCTLR</sequence>
<dbReference type="AlphaFoldDB" id="A0A9Q0ZFF4"/>
<dbReference type="Proteomes" id="UP001151532">
    <property type="component" value="Chromosome 18"/>
</dbReference>
<accession>A0A9Q0ZFF4</accession>
<protein>
    <submittedName>
        <fullName evidence="2">Uncharacterized protein</fullName>
    </submittedName>
</protein>
<comment type="caution">
    <text evidence="2">The sequence shown here is derived from an EMBL/GenBank/DDBJ whole genome shotgun (WGS) entry which is preliminary data.</text>
</comment>
<keyword evidence="3" id="KW-1185">Reference proteome</keyword>
<reference evidence="2" key="2">
    <citation type="journal article" date="2023" name="Int. J. Mol. Sci.">
        <title>De Novo Assembly and Annotation of 11 Diverse Shrub Willow (Salix) Genomes Reveals Novel Gene Organization in Sex-Linked Regions.</title>
        <authorList>
            <person name="Hyden B."/>
            <person name="Feng K."/>
            <person name="Yates T.B."/>
            <person name="Jawdy S."/>
            <person name="Cereghino C."/>
            <person name="Smart L.B."/>
            <person name="Muchero W."/>
        </authorList>
    </citation>
    <scope>NUCLEOTIDE SEQUENCE</scope>
    <source>
        <tissue evidence="2">Shoot tip</tissue>
    </source>
</reference>
<proteinExistence type="predicted"/>
<dbReference type="EMBL" id="JAPFFK010000012">
    <property type="protein sequence ID" value="KAJ6732506.1"/>
    <property type="molecule type" value="Genomic_DNA"/>
</dbReference>
<evidence type="ECO:0000313" key="2">
    <source>
        <dbReference type="EMBL" id="KAJ6732506.1"/>
    </source>
</evidence>
<reference evidence="2" key="1">
    <citation type="submission" date="2022-11" db="EMBL/GenBank/DDBJ databases">
        <authorList>
            <person name="Hyden B.L."/>
            <person name="Feng K."/>
            <person name="Yates T."/>
            <person name="Jawdy S."/>
            <person name="Smart L.B."/>
            <person name="Muchero W."/>
        </authorList>
    </citation>
    <scope>NUCLEOTIDE SEQUENCE</scope>
    <source>
        <tissue evidence="2">Shoot tip</tissue>
    </source>
</reference>
<evidence type="ECO:0000313" key="3">
    <source>
        <dbReference type="Proteomes" id="UP001151532"/>
    </source>
</evidence>
<name>A0A9Q0ZFF4_SALPP</name>
<feature type="region of interest" description="Disordered" evidence="1">
    <location>
        <begin position="1"/>
        <end position="30"/>
    </location>
</feature>
<gene>
    <name evidence="2" type="ORF">OIU79_003582</name>
</gene>